<gene>
    <name evidence="1" type="ORF">E0F89_12520</name>
</gene>
<keyword evidence="2" id="KW-1185">Reference proteome</keyword>
<dbReference type="RefSeq" id="WP_131910122.1">
    <property type="nucleotide sequence ID" value="NZ_SMFM01000006.1"/>
</dbReference>
<dbReference type="SUPFAM" id="SSF56925">
    <property type="entry name" value="OMPA-like"/>
    <property type="match status" value="1"/>
</dbReference>
<organism evidence="1 2">
    <name type="scientific">Flavobacterium caseinilyticum</name>
    <dbReference type="NCBI Taxonomy" id="2541732"/>
    <lineage>
        <taxon>Bacteria</taxon>
        <taxon>Pseudomonadati</taxon>
        <taxon>Bacteroidota</taxon>
        <taxon>Flavobacteriia</taxon>
        <taxon>Flavobacteriales</taxon>
        <taxon>Flavobacteriaceae</taxon>
        <taxon>Flavobacterium</taxon>
    </lineage>
</organism>
<evidence type="ECO:0000313" key="1">
    <source>
        <dbReference type="EMBL" id="TDD75201.1"/>
    </source>
</evidence>
<comment type="caution">
    <text evidence="1">The sequence shown here is derived from an EMBL/GenBank/DDBJ whole genome shotgun (WGS) entry which is preliminary data.</text>
</comment>
<name>A0A4R5AQM6_9FLAO</name>
<protein>
    <recommendedName>
        <fullName evidence="3">Porin family protein</fullName>
    </recommendedName>
</protein>
<dbReference type="InterPro" id="IPR011250">
    <property type="entry name" value="OMP/PagP_B-barrel"/>
</dbReference>
<evidence type="ECO:0000313" key="2">
    <source>
        <dbReference type="Proteomes" id="UP000295278"/>
    </source>
</evidence>
<evidence type="ECO:0008006" key="3">
    <source>
        <dbReference type="Google" id="ProtNLM"/>
    </source>
</evidence>
<reference evidence="1 2" key="1">
    <citation type="submission" date="2019-03" db="EMBL/GenBank/DDBJ databases">
        <title>Flavobacterium AT-3-2 sp. nov., isolated from arctic soil.</title>
        <authorList>
            <person name="Chaudhary D.K."/>
        </authorList>
    </citation>
    <scope>NUCLEOTIDE SEQUENCE [LARGE SCALE GENOMIC DNA]</scope>
    <source>
        <strain evidence="1 2">AT-3-2</strain>
    </source>
</reference>
<dbReference type="AlphaFoldDB" id="A0A4R5AQM6"/>
<dbReference type="OrthoDB" id="1161695at2"/>
<proteinExistence type="predicted"/>
<dbReference type="EMBL" id="SMFM01000006">
    <property type="protein sequence ID" value="TDD75201.1"/>
    <property type="molecule type" value="Genomic_DNA"/>
</dbReference>
<dbReference type="Gene3D" id="2.40.160.20">
    <property type="match status" value="1"/>
</dbReference>
<accession>A0A4R5AQM6</accession>
<dbReference type="Proteomes" id="UP000295278">
    <property type="component" value="Unassembled WGS sequence"/>
</dbReference>
<sequence length="196" mass="20987">MKKVILAVAAMLVFITGHSQKEGGFRVGLDAGFVPSSGGGGALLSLEPKYNIADNMNIGLRIGVAAKVRNVNFSDADTSTKASASNSYVATYDYYFNTAEKTFVPYLGAGLGYYNIANIEFDDTDNSNDFNADASGKFGGLIRAGFEWSKFRMGLEYNLVPESTFQDISGNNKGTVANSYFGIHLGFFVGGGKWGK</sequence>